<feature type="compositionally biased region" description="Basic residues" evidence="2">
    <location>
        <begin position="557"/>
        <end position="566"/>
    </location>
</feature>
<feature type="compositionally biased region" description="Basic and acidic residues" evidence="2">
    <location>
        <begin position="479"/>
        <end position="494"/>
    </location>
</feature>
<proteinExistence type="predicted"/>
<feature type="region of interest" description="Disordered" evidence="2">
    <location>
        <begin position="313"/>
        <end position="347"/>
    </location>
</feature>
<feature type="region of interest" description="Disordered" evidence="2">
    <location>
        <begin position="885"/>
        <end position="909"/>
    </location>
</feature>
<keyword evidence="3" id="KW-0732">Signal</keyword>
<feature type="compositionally biased region" description="Basic and acidic residues" evidence="2">
    <location>
        <begin position="831"/>
        <end position="840"/>
    </location>
</feature>
<feature type="coiled-coil region" evidence="1">
    <location>
        <begin position="2137"/>
        <end position="2164"/>
    </location>
</feature>
<feature type="compositionally biased region" description="Basic and acidic residues" evidence="2">
    <location>
        <begin position="897"/>
        <end position="908"/>
    </location>
</feature>
<feature type="region of interest" description="Disordered" evidence="2">
    <location>
        <begin position="812"/>
        <end position="851"/>
    </location>
</feature>
<evidence type="ECO:0000256" key="2">
    <source>
        <dbReference type="SAM" id="MobiDB-lite"/>
    </source>
</evidence>
<feature type="chain" id="PRO_5010714512" evidence="3">
    <location>
        <begin position="26"/>
        <end position="2423"/>
    </location>
</feature>
<keyword evidence="4" id="KW-1185">Reference proteome</keyword>
<gene>
    <name evidence="5" type="primary">LOC108734001</name>
</gene>
<evidence type="ECO:0000313" key="4">
    <source>
        <dbReference type="Proteomes" id="UP000192223"/>
    </source>
</evidence>
<dbReference type="Proteomes" id="UP000192223">
    <property type="component" value="Unplaced"/>
</dbReference>
<feature type="compositionally biased region" description="Polar residues" evidence="2">
    <location>
        <begin position="364"/>
        <end position="379"/>
    </location>
</feature>
<feature type="compositionally biased region" description="Basic and acidic residues" evidence="2">
    <location>
        <begin position="2270"/>
        <end position="2280"/>
    </location>
</feature>
<protein>
    <submittedName>
        <fullName evidence="5">Uncharacterized protein LOC108734001 isoform X1</fullName>
    </submittedName>
</protein>
<feature type="region of interest" description="Disordered" evidence="2">
    <location>
        <begin position="363"/>
        <end position="575"/>
    </location>
</feature>
<reference evidence="5" key="1">
    <citation type="submission" date="2025-08" db="UniProtKB">
        <authorList>
            <consortium name="RefSeq"/>
        </authorList>
    </citation>
    <scope>IDENTIFICATION</scope>
    <source>
        <tissue evidence="5">Entire body</tissue>
    </source>
</reference>
<feature type="compositionally biased region" description="Basic and acidic residues" evidence="2">
    <location>
        <begin position="402"/>
        <end position="433"/>
    </location>
</feature>
<dbReference type="GeneID" id="108734001"/>
<feature type="compositionally biased region" description="Polar residues" evidence="2">
    <location>
        <begin position="820"/>
        <end position="830"/>
    </location>
</feature>
<feature type="region of interest" description="Disordered" evidence="2">
    <location>
        <begin position="698"/>
        <end position="720"/>
    </location>
</feature>
<evidence type="ECO:0000256" key="1">
    <source>
        <dbReference type="SAM" id="Coils"/>
    </source>
</evidence>
<feature type="compositionally biased region" description="Low complexity" evidence="2">
    <location>
        <begin position="1593"/>
        <end position="1607"/>
    </location>
</feature>
<feature type="signal peptide" evidence="3">
    <location>
        <begin position="1"/>
        <end position="25"/>
    </location>
</feature>
<feature type="region of interest" description="Disordered" evidence="2">
    <location>
        <begin position="2255"/>
        <end position="2280"/>
    </location>
</feature>
<name>A0A1W4WA32_AGRPL</name>
<keyword evidence="1" id="KW-0175">Coiled coil</keyword>
<feature type="compositionally biased region" description="Polar residues" evidence="2">
    <location>
        <begin position="707"/>
        <end position="720"/>
    </location>
</feature>
<accession>A0A1W4WA32</accession>
<feature type="compositionally biased region" description="Basic and acidic residues" evidence="2">
    <location>
        <begin position="504"/>
        <end position="517"/>
    </location>
</feature>
<sequence length="2423" mass="279513">MAVDFSNKLLLVLILISSPVEVANPNIFQRFTPRREYSPELNHFLELLHDSKEDLKWIEKTARDVLHAKERRHIQSEKKFRNGYMYPRQDKNNFYNDKSTRSVNNKHIVPARPENDAFPYMYAKQYYRKKRLFDRRRKRTLPRRIESIYRRRNEWDDKPHIDYNKYHNTQFRRDTNYIGEEKPRRMNVDIFPRSQEGVLRKHDFPDDEHVKNDKLIRVSKSCGCKGHKNGPKCQTSNCKHKTHVSCQPGSKCKENHNAHDLIYEDYLAGPDVADIDLDDELIEDSLGDLEVNTDREYRKSKDIFKWFKHKDQSKVQNEEGSVSNSGLDSNEAKIQTKTSKRGKGSAACDFEKCKGDSVKCGCSSKKTMGNSKSESSYGTSKEKMTPKNHNNDKKVGSKHRCGKDSNRSKYNKSDKKGAQQNKRETGHLEENKEKRSKIKKLPGKDFIKKLRSKSIKKEKCKTSDKTDDEDMNDSSTKFGIERLVTRTAHSERSCTAKGCQQEPSTEKKIFTNERNNKEEEEEEDINDAKTKKSHKNCKDCKEHKQSSDSNIKDRLKSKIFPKKSKSSSKIISRHSGQEDLNSYKDLKKLISLISDATSNRPPKDINNLSAQDTRHLLNTNAIKKKVDELMQILNESKGTKRISIDSNENDVENQLKSPTNIIKRRSQRDDHVDKETSTLFTDNPTVIEKVITKMLSTDKTDQKPQYDASSTPSIEKTSDNHINTLDELQEPTSAGEQRNLLNENPVLSMPQQTTTNENLDTTTDNVIQIIKLKRNPLAIADQFFGSQKEGAPHVKKILKEENEPVININQDKSDIHNEDNGISASSSGNTKLERNNRFDTQEPFLGNDYSDNLENYYDYEADYDSRAQREKRDYNKFKSFKSRKLHSVQPSTLQKPKISEDNSEDSSHLRNNNDFIEFYDDPSWDIPLNNADTRIQKRSEDDEYEEADPVIGEKVKYNLIKNSQVRFDNKFNNAQSADEYYAKKTNKHIIDSISGNSLHKMKQREDENDNEDIITIKENFEFFPHEQQETSEISSEPTPTTSDVVSLNPSNSNNIMTLQGNLRISPQVQDKQFLVNIQRSSTLSTEPPTDQNLDFTLQPIEFSSNAFQRDVINPPLMLPRVTIYPHMLLLATKISLNPIGKSLRKANVFPEQSSSSSTESNGYLMFTTPQISDQNSKLSSWHTTKKSTKFTNLLKNKFKHHKDPVLDIIRNNEIGLSISGLKREKKTVAKGLQFNEVENSAQNTDKHRLKRTVTSISPSVTTTPLSESTITYPKKITSQLKSTTYVYLSPKYIEANENEDYLADYSNSDDQNLNRNLRCIHFFNSAKKPTDYKKNFVNQKSHCSKHNRLQKLHLKNKENEKLRKDGQQVRYEEDNDLPYSTIKKYNEDTPTEEKYKDIQVPIERNVLLNFLPLKDNTFLQNHELPIDDSNSYTSLDKPSGIPFDRREYQIVKPSGEGFPFNKIVNPKQHSLPKMSNFNPFDTIFKNGKYHLGPAEIEPEVKYGNDVSPFKKVTSDFKSNKQGSNPQLVYDGEQIRKSFHPFDSIRNIPQYELRSLDDPQSYNQQIQFPPMLQDHFPFNLLDNIREIPTKNVPSSASKSETQSSADSQAIPNQVNYDFPDSTPVLYFPFPSNNDFSGNKQEIKTVKTSHKGGGGIHPVEKNFKSRYYYNTMPTNLDNSAVEVPNLIPSVNENKEAALTPQTISDSNVKHSSQVRDNSFEFSTASNDEWLKDIQKRLQGSTLSICLSLSSFDGTTPTSSGGAIKRFESQVTHTPYEQSKLEGNIIQAKELQIDLLNNHIFDRKPSKFTPKSLISSDFTPKTTSESIPFGTTHSATTKNRIANEKVLNSKPEKNRDYIDDYDAYDDMFETEERSGKLVRDANGERRRLSFTNSKYTLPVQRDFYQRIRKRSRPKQRLRIHPTNRRIRRATNLLPNYLRNIEKYKNGQIIREDSHQFFGNRRDTITETPYDLQLQPSKNVRRRDSINIATSDEATNDKLALAIRESIADLSNKQWSHLLDKDSPADALGKQVYRDNAGVSIEVTIDDSILKLLQQLKEIMLKEIERESCLQLTPDQRSYLQAITSESQTHDLYFKRESPSKFSHETEPGYFMFKGNKKKRLFYDDDNRALQNSELSKEIDYEKTKRDIKIKYKKIKRLLNEYERLDEDSKTKVAPVENYLKRNMRILRSLYKNVLIDENKPESFSSRKRHYMYDSNQITVNPYSTMPYEIIKKETHRIKSPSKEERHRHNKITKIKIEKKREPAPYSSSANNHNAEKSVSVKENRKFIQQESGNDMKRDKRNLETNANSTANSLKKTVGDAVHNLLDKTFKKHQNESTNCVSTTAAVSVTPETTLATSSSSPTQNTAVHERTVSDEYKQLIEAVKQSHIKRQSDERLGMLFGNAVEADSRSTEDNSNAGFEVPIIYN</sequence>
<dbReference type="InParanoid" id="A0A1W4WA32"/>
<dbReference type="RefSeq" id="XP_018320879.1">
    <property type="nucleotide sequence ID" value="XM_018465377.2"/>
</dbReference>
<organism evidence="4 5">
    <name type="scientific">Agrilus planipennis</name>
    <name type="common">Emerald ash borer</name>
    <name type="synonym">Agrilus marcopoli</name>
    <dbReference type="NCBI Taxonomy" id="224129"/>
    <lineage>
        <taxon>Eukaryota</taxon>
        <taxon>Metazoa</taxon>
        <taxon>Ecdysozoa</taxon>
        <taxon>Arthropoda</taxon>
        <taxon>Hexapoda</taxon>
        <taxon>Insecta</taxon>
        <taxon>Pterygota</taxon>
        <taxon>Neoptera</taxon>
        <taxon>Endopterygota</taxon>
        <taxon>Coleoptera</taxon>
        <taxon>Polyphaga</taxon>
        <taxon>Elateriformia</taxon>
        <taxon>Buprestoidea</taxon>
        <taxon>Buprestidae</taxon>
        <taxon>Agrilinae</taxon>
        <taxon>Agrilus</taxon>
    </lineage>
</organism>
<feature type="compositionally biased region" description="Basic and acidic residues" evidence="2">
    <location>
        <begin position="380"/>
        <end position="395"/>
    </location>
</feature>
<evidence type="ECO:0000256" key="3">
    <source>
        <dbReference type="SAM" id="SignalP"/>
    </source>
</evidence>
<dbReference type="KEGG" id="apln:108734001"/>
<feature type="compositionally biased region" description="Polar residues" evidence="2">
    <location>
        <begin position="318"/>
        <end position="337"/>
    </location>
</feature>
<evidence type="ECO:0000313" key="5">
    <source>
        <dbReference type="RefSeq" id="XP_018320879.1"/>
    </source>
</evidence>
<feature type="compositionally biased region" description="Basic and acidic residues" evidence="2">
    <location>
        <begin position="455"/>
        <end position="465"/>
    </location>
</feature>
<feature type="region of interest" description="Disordered" evidence="2">
    <location>
        <begin position="1589"/>
        <end position="1613"/>
    </location>
</feature>
<feature type="compositionally biased region" description="Basic and acidic residues" evidence="2">
    <location>
        <begin position="526"/>
        <end position="556"/>
    </location>
</feature>